<reference evidence="2" key="1">
    <citation type="submission" date="2019-08" db="EMBL/GenBank/DDBJ databases">
        <authorList>
            <person name="Kucharzyk K."/>
            <person name="Murdoch R.W."/>
            <person name="Higgins S."/>
            <person name="Loffler F."/>
        </authorList>
    </citation>
    <scope>NUCLEOTIDE SEQUENCE</scope>
</reference>
<dbReference type="Pfam" id="PF18911">
    <property type="entry name" value="PKD_4"/>
    <property type="match status" value="1"/>
</dbReference>
<evidence type="ECO:0000259" key="1">
    <source>
        <dbReference type="PROSITE" id="PS50093"/>
    </source>
</evidence>
<comment type="caution">
    <text evidence="2">The sequence shown here is derived from an EMBL/GenBank/DDBJ whole genome shotgun (WGS) entry which is preliminary data.</text>
</comment>
<dbReference type="SMART" id="SM00089">
    <property type="entry name" value="PKD"/>
    <property type="match status" value="1"/>
</dbReference>
<dbReference type="EMBL" id="VSSQ01008163">
    <property type="protein sequence ID" value="MPM38075.1"/>
    <property type="molecule type" value="Genomic_DNA"/>
</dbReference>
<dbReference type="PROSITE" id="PS50093">
    <property type="entry name" value="PKD"/>
    <property type="match status" value="1"/>
</dbReference>
<dbReference type="InterPro" id="IPR022409">
    <property type="entry name" value="PKD/Chitinase_dom"/>
</dbReference>
<sequence length="443" mass="46023">MTVNTSYPVSVSIDALPSGLVCSGVPVTFTATAVNGGTAPVYQWMVNGLAVGSNSSTYTSSSLSNSDVVTCEVTSDLTCASGNPAASNAIAMAVTQTLPVSVVIAASPGTTICEGTEITFTATGSNGGTSPVYEWTINGSAAGTNSPTFSSMSLVNGDVVNCTMTSDEVCTSGNPATSNNIAIVVAPYTVAGTMSSMETEVCEGESTGTIILSGFVGDILYWERRIDGGIWTIIPGTAGFGTYSEITTASGVWEYRAVVQSGSCSVDTSSLIGINVLATPVASFTYDLYDPTVDFINTSLNATSYSWTFGDGGTSTDVNPSHTYGSDNSFTVTLTAYNGICQNVYSTTVDIVASSIVELDNISISMYPNPSDGAFDIALSGINNGTLQMDVFDVTGRLIRNENLSSMNNGSVYHVDLGEVNAGVYTVRFTYNENSITRMMVVE</sequence>
<dbReference type="Gene3D" id="2.60.40.10">
    <property type="entry name" value="Immunoglobulins"/>
    <property type="match status" value="2"/>
</dbReference>
<dbReference type="CDD" id="cd00146">
    <property type="entry name" value="PKD"/>
    <property type="match status" value="1"/>
</dbReference>
<dbReference type="SUPFAM" id="SSF49299">
    <property type="entry name" value="PKD domain"/>
    <property type="match status" value="1"/>
</dbReference>
<protein>
    <recommendedName>
        <fullName evidence="1">PKD domain-containing protein</fullName>
    </recommendedName>
</protein>
<dbReference type="InterPro" id="IPR035986">
    <property type="entry name" value="PKD_dom_sf"/>
</dbReference>
<accession>A0A644ZB01</accession>
<organism evidence="2">
    <name type="scientific">bioreactor metagenome</name>
    <dbReference type="NCBI Taxonomy" id="1076179"/>
    <lineage>
        <taxon>unclassified sequences</taxon>
        <taxon>metagenomes</taxon>
        <taxon>ecological metagenomes</taxon>
    </lineage>
</organism>
<proteinExistence type="predicted"/>
<dbReference type="Pfam" id="PF18962">
    <property type="entry name" value="Por_Secre_tail"/>
    <property type="match status" value="1"/>
</dbReference>
<dbReference type="AlphaFoldDB" id="A0A644ZB01"/>
<dbReference type="InterPro" id="IPR013783">
    <property type="entry name" value="Ig-like_fold"/>
</dbReference>
<gene>
    <name evidence="2" type="ORF">SDC9_84698</name>
</gene>
<evidence type="ECO:0000313" key="2">
    <source>
        <dbReference type="EMBL" id="MPM38075.1"/>
    </source>
</evidence>
<feature type="domain" description="PKD" evidence="1">
    <location>
        <begin position="301"/>
        <end position="351"/>
    </location>
</feature>
<dbReference type="InterPro" id="IPR026444">
    <property type="entry name" value="Secre_tail"/>
</dbReference>
<dbReference type="InterPro" id="IPR000601">
    <property type="entry name" value="PKD_dom"/>
</dbReference>
<dbReference type="NCBIfam" id="TIGR04183">
    <property type="entry name" value="Por_Secre_tail"/>
    <property type="match status" value="1"/>
</dbReference>
<name>A0A644ZB01_9ZZZZ</name>